<evidence type="ECO:0000256" key="1">
    <source>
        <dbReference type="ARBA" id="ARBA00007140"/>
    </source>
</evidence>
<dbReference type="SMART" id="SM01173">
    <property type="entry name" value="DUF4187"/>
    <property type="match status" value="1"/>
</dbReference>
<dbReference type="EMBL" id="SCEB01001183">
    <property type="protein sequence ID" value="RXM97247.1"/>
    <property type="molecule type" value="Genomic_DNA"/>
</dbReference>
<organism evidence="9 10">
    <name type="scientific">Acipenser ruthenus</name>
    <name type="common">Sterlet sturgeon</name>
    <dbReference type="NCBI Taxonomy" id="7906"/>
    <lineage>
        <taxon>Eukaryota</taxon>
        <taxon>Metazoa</taxon>
        <taxon>Chordata</taxon>
        <taxon>Craniata</taxon>
        <taxon>Vertebrata</taxon>
        <taxon>Euteleostomi</taxon>
        <taxon>Actinopterygii</taxon>
        <taxon>Chondrostei</taxon>
        <taxon>Acipenseriformes</taxon>
        <taxon>Acipenseridae</taxon>
        <taxon>Acipenser</taxon>
    </lineage>
</organism>
<dbReference type="PROSITE" id="PS50137">
    <property type="entry name" value="DS_RBD"/>
    <property type="match status" value="2"/>
</dbReference>
<feature type="domain" description="G-patch" evidence="8">
    <location>
        <begin position="47"/>
        <end position="74"/>
    </location>
</feature>
<dbReference type="Pfam" id="PF01585">
    <property type="entry name" value="G-patch"/>
    <property type="match status" value="1"/>
</dbReference>
<dbReference type="InterPro" id="IPR000467">
    <property type="entry name" value="G_patch_dom"/>
</dbReference>
<dbReference type="AlphaFoldDB" id="A0A662YL24"/>
<evidence type="ECO:0000313" key="10">
    <source>
        <dbReference type="Proteomes" id="UP000289886"/>
    </source>
</evidence>
<dbReference type="PANTHER" id="PTHR21032:SF0">
    <property type="entry name" value="G PATCH DOMAIN-CONTAINING PROTEIN 11"/>
    <property type="match status" value="1"/>
</dbReference>
<feature type="domain" description="DRBM" evidence="7">
    <location>
        <begin position="265"/>
        <end position="333"/>
    </location>
</feature>
<evidence type="ECO:0000256" key="4">
    <source>
        <dbReference type="PROSITE-ProRule" id="PRU00266"/>
    </source>
</evidence>
<evidence type="ECO:0000259" key="8">
    <source>
        <dbReference type="PROSITE" id="PS50174"/>
    </source>
</evidence>
<evidence type="ECO:0000256" key="6">
    <source>
        <dbReference type="SAM" id="MobiDB-lite"/>
    </source>
</evidence>
<feature type="region of interest" description="Disordered" evidence="6">
    <location>
        <begin position="137"/>
        <end position="184"/>
    </location>
</feature>
<proteinExistence type="inferred from homology"/>
<keyword evidence="10" id="KW-1185">Reference proteome</keyword>
<reference evidence="9 10" key="1">
    <citation type="submission" date="2019-01" db="EMBL/GenBank/DDBJ databases">
        <title>Draft Genome and Complete Hox-Cluster Characterization of the Sterlet Sturgeon (Acipenser ruthenus).</title>
        <authorList>
            <person name="Wei Q."/>
        </authorList>
    </citation>
    <scope>NUCLEOTIDE SEQUENCE [LARGE SCALE GENOMIC DNA]</scope>
    <source>
        <strain evidence="9">WHYD16114868_AA</strain>
        <tissue evidence="9">Blood</tissue>
    </source>
</reference>
<dbReference type="Gene3D" id="3.30.160.20">
    <property type="match status" value="2"/>
</dbReference>
<comment type="caution">
    <text evidence="9">The sequence shown here is derived from an EMBL/GenBank/DDBJ whole genome shotgun (WGS) entry which is preliminary data.</text>
</comment>
<dbReference type="SUPFAM" id="SSF54768">
    <property type="entry name" value="dsRNA-binding domain-like"/>
    <property type="match status" value="2"/>
</dbReference>
<dbReference type="SMART" id="SM00443">
    <property type="entry name" value="G_patch"/>
    <property type="match status" value="1"/>
</dbReference>
<dbReference type="Proteomes" id="UP000289886">
    <property type="component" value="Unassembled WGS sequence"/>
</dbReference>
<dbReference type="FunFam" id="3.30.160.20:FF:000045">
    <property type="entry name" value="Eukaryotic translation initiation factor 2-alpha kinase 2"/>
    <property type="match status" value="1"/>
</dbReference>
<sequence length="452" mass="52376">MPMLRREKEALRKEVHHKEMNIKNRQKSFKEEEQERREAVMKSSLGNENKGFALLQKMGYKAGQGLGKADRGGIGLEEVKKRKAEEKLENYRRKIQVKQQVEKQDLENFRLRMRTEKEERQIEADLWKSQRACEQLDSQKGITEPRDPWYWPASKTEEVEEEEEEEEDNDNEETEEEEDEAEQLTSFEKLQILTSYLRNVHFYCIWCGTSYDGVAVCYVVSFRTAIMHFVSFNPGQSVSTHILRWVAATWVNPGTSQISTMAGQNYIGDLNEYRQKNNVTLVFQEVSRNGPAHNRTFTFKVIVDNVEYPEATGKTKKEAKKNAAKEALEIIRGQSNTSNDMTSDRRESCTSQSVPSNLINYVACLNEYGHQKDLVIRLVESNHVGPAHLPQFSCKYKIGEREFREGKGKNKKEAKKEAARLAYEELHLEENAQMTKTCLQIALERLLQITTN</sequence>
<evidence type="ECO:0000313" key="9">
    <source>
        <dbReference type="EMBL" id="RXM97247.1"/>
    </source>
</evidence>
<dbReference type="InterPro" id="IPR014720">
    <property type="entry name" value="dsRBD_dom"/>
</dbReference>
<dbReference type="Pfam" id="PF13821">
    <property type="entry name" value="DUF4187"/>
    <property type="match status" value="1"/>
</dbReference>
<comment type="similarity">
    <text evidence="1">Belongs to the GPATCH11 family.</text>
</comment>
<evidence type="ECO:0000256" key="3">
    <source>
        <dbReference type="ARBA" id="ARBA00030688"/>
    </source>
</evidence>
<accession>A0A662YL24</accession>
<feature type="domain" description="DRBM" evidence="7">
    <location>
        <begin position="360"/>
        <end position="428"/>
    </location>
</feature>
<protein>
    <recommendedName>
        <fullName evidence="2">G patch domain-containing protein 11</fullName>
    </recommendedName>
    <alternativeName>
        <fullName evidence="3">Coiled-coil domain-containing protein 75</fullName>
    </alternativeName>
</protein>
<evidence type="ECO:0000256" key="2">
    <source>
        <dbReference type="ARBA" id="ARBA00021978"/>
    </source>
</evidence>
<name>A0A662YL24_ACIRT</name>
<evidence type="ECO:0000256" key="5">
    <source>
        <dbReference type="SAM" id="Coils"/>
    </source>
</evidence>
<feature type="compositionally biased region" description="Acidic residues" evidence="6">
    <location>
        <begin position="158"/>
        <end position="182"/>
    </location>
</feature>
<keyword evidence="4" id="KW-0694">RNA-binding</keyword>
<dbReference type="PROSITE" id="PS50174">
    <property type="entry name" value="G_PATCH"/>
    <property type="match status" value="1"/>
</dbReference>
<dbReference type="InterPro" id="IPR039249">
    <property type="entry name" value="GPATCH11"/>
</dbReference>
<feature type="region of interest" description="Disordered" evidence="6">
    <location>
        <begin position="1"/>
        <end position="44"/>
    </location>
</feature>
<evidence type="ECO:0000259" key="7">
    <source>
        <dbReference type="PROSITE" id="PS50137"/>
    </source>
</evidence>
<keyword evidence="5" id="KW-0175">Coiled coil</keyword>
<dbReference type="SMART" id="SM00358">
    <property type="entry name" value="DSRM"/>
    <property type="match status" value="2"/>
</dbReference>
<dbReference type="PANTHER" id="PTHR21032">
    <property type="entry name" value="G PATCH DOMAIN-CONTAINING PROTEIN 11"/>
    <property type="match status" value="1"/>
</dbReference>
<gene>
    <name evidence="9" type="ORF">EOD39_14667</name>
</gene>
<feature type="compositionally biased region" description="Basic and acidic residues" evidence="6">
    <location>
        <begin position="1"/>
        <end position="40"/>
    </location>
</feature>
<dbReference type="GO" id="GO:0000776">
    <property type="term" value="C:kinetochore"/>
    <property type="evidence" value="ECO:0007669"/>
    <property type="project" value="TreeGrafter"/>
</dbReference>
<dbReference type="InterPro" id="IPR025239">
    <property type="entry name" value="DUF4187"/>
</dbReference>
<feature type="coiled-coil region" evidence="5">
    <location>
        <begin position="74"/>
        <end position="101"/>
    </location>
</feature>
<dbReference type="GO" id="GO:0003723">
    <property type="term" value="F:RNA binding"/>
    <property type="evidence" value="ECO:0007669"/>
    <property type="project" value="UniProtKB-UniRule"/>
</dbReference>
<dbReference type="Pfam" id="PF00035">
    <property type="entry name" value="dsrm"/>
    <property type="match status" value="2"/>
</dbReference>